<dbReference type="InterPro" id="IPR000157">
    <property type="entry name" value="TIR_dom"/>
</dbReference>
<dbReference type="InterPro" id="IPR035897">
    <property type="entry name" value="Toll_tir_struct_dom_sf"/>
</dbReference>
<dbReference type="PANTHER" id="PTHR11017">
    <property type="entry name" value="LEUCINE-RICH REPEAT-CONTAINING PROTEIN"/>
    <property type="match status" value="1"/>
</dbReference>
<protein>
    <recommendedName>
        <fullName evidence="10">TIR domain-containing protein</fullName>
    </recommendedName>
</protein>
<keyword evidence="5" id="KW-1133">Transmembrane helix</keyword>
<proteinExistence type="predicted"/>
<evidence type="ECO:0000256" key="2">
    <source>
        <dbReference type="ARBA" id="ARBA00022737"/>
    </source>
</evidence>
<dbReference type="PRINTS" id="PR00364">
    <property type="entry name" value="DISEASERSIST"/>
</dbReference>
<keyword evidence="3" id="KW-0611">Plant defense</keyword>
<dbReference type="InterPro" id="IPR003593">
    <property type="entry name" value="AAA+_ATPase"/>
</dbReference>
<accession>A0AAF0WLG7</accession>
<dbReference type="SMART" id="SM00364">
    <property type="entry name" value="LRR_BAC"/>
    <property type="match status" value="5"/>
</dbReference>
<dbReference type="PANTHER" id="PTHR11017:SF385">
    <property type="entry name" value="DISEASE RESISTANCE PROTEIN (TIR-NBS-LRR CLASS)-RELATED"/>
    <property type="match status" value="1"/>
</dbReference>
<evidence type="ECO:0008006" key="10">
    <source>
        <dbReference type="Google" id="ProtNLM"/>
    </source>
</evidence>
<dbReference type="Gene3D" id="3.40.50.300">
    <property type="entry name" value="P-loop containing nucleotide triphosphate hydrolases"/>
    <property type="match status" value="1"/>
</dbReference>
<reference evidence="8" key="1">
    <citation type="journal article" date="2016" name="Nat. Genet.">
        <title>A high-quality carrot genome assembly provides new insights into carotenoid accumulation and asterid genome evolution.</title>
        <authorList>
            <person name="Iorizzo M."/>
            <person name="Ellison S."/>
            <person name="Senalik D."/>
            <person name="Zeng P."/>
            <person name="Satapoomin P."/>
            <person name="Huang J."/>
            <person name="Bowman M."/>
            <person name="Iovene M."/>
            <person name="Sanseverino W."/>
            <person name="Cavagnaro P."/>
            <person name="Yildiz M."/>
            <person name="Macko-Podgorni A."/>
            <person name="Moranska E."/>
            <person name="Grzebelus E."/>
            <person name="Grzebelus D."/>
            <person name="Ashrafi H."/>
            <person name="Zheng Z."/>
            <person name="Cheng S."/>
            <person name="Spooner D."/>
            <person name="Van Deynze A."/>
            <person name="Simon P."/>
        </authorList>
    </citation>
    <scope>NUCLEOTIDE SEQUENCE</scope>
    <source>
        <tissue evidence="8">Leaf</tissue>
    </source>
</reference>
<dbReference type="Gene3D" id="1.10.8.430">
    <property type="entry name" value="Helical domain of apoptotic protease-activating factors"/>
    <property type="match status" value="1"/>
</dbReference>
<dbReference type="GO" id="GO:0051707">
    <property type="term" value="P:response to other organism"/>
    <property type="evidence" value="ECO:0007669"/>
    <property type="project" value="UniProtKB-ARBA"/>
</dbReference>
<evidence type="ECO:0000259" key="6">
    <source>
        <dbReference type="SMART" id="SM00255"/>
    </source>
</evidence>
<dbReference type="GO" id="GO:0043531">
    <property type="term" value="F:ADP binding"/>
    <property type="evidence" value="ECO:0007669"/>
    <property type="project" value="InterPro"/>
</dbReference>
<dbReference type="Gene3D" id="3.40.50.10140">
    <property type="entry name" value="Toll/interleukin-1 receptor homology (TIR) domain"/>
    <property type="match status" value="1"/>
</dbReference>
<keyword evidence="1" id="KW-0433">Leucine-rich repeat</keyword>
<dbReference type="GO" id="GO:0006952">
    <property type="term" value="P:defense response"/>
    <property type="evidence" value="ECO:0007669"/>
    <property type="project" value="UniProtKB-KW"/>
</dbReference>
<dbReference type="InterPro" id="IPR002182">
    <property type="entry name" value="NB-ARC"/>
</dbReference>
<sequence>MEHYNHWLVVLIWVLPVLVILTIITIIIRSILTRDRPCVDPPSNPFAAPSSTSSSPPGSWDVFLSFHGGDTRGSFTAHLYKALHDAGVRTFMDEPELRTGEEISAGLFNAIHGSKMCVVVLSENFAYSKWCLKELVEIISCQRTKGLVVVPVFYYVDPSDVRHRRKGFMEGLRSQKNAGSVEMVQKWETALAAVGRIKGHHLQKHANENEADVVQKIMNVALLQASMKVHGEEHLFGVDSVIEEIYKKLQMELNEVRVIGICGMGGIGKTTIAKAFYNNYFNKFVISCFIENVKQKSQGADPLVWLLEQLLVKLLRKNDFKVTDVGSGIRLLKEILCFNKALIVLDDLDQSIPSDLQIKLCNLASPGSRIIFTTRDANLLNQLKEDIPEVDIYTVKKLGQNDSLELFSYHTFRKSMPPEMFRELSAEFVTYAGGLPLALKMLGSSLRGRNHVSFWEAMLIKVQKIPMDQIQEILQLSYDELDETEKAIFLDIVFFFVGNDKDDAVYAFKSCDFYPDLGIPVLEERCLITVDECNRLQMHNLIQDMGRKVARKEFNQGNGRYLRLYQENACERLQNLEGADHIELLLLDLTRSKARQLTTKIFRKLCKLRLLEIIDPHNILSGDLKNSCPELRYMRWSHSPWTSVNAKFRSQRLVCLDMSYNRLDSSWKPPASLKSLNMSYSKLKSIPNLSELKVLERLLLQGCQNLSKVPSTISQLSKLGHLDMGSCRLLRELPESIGQLTLLRLFNLSHCVNLNQLPETITQLTRLNHLKLECCYNLKRLPERIGNMQGLITFHARWSGIEQLPDSFGELINLVHLNLFWCKNLTALPDSICKLMFLKELNLGGSHKLKRLPEELGKMQSLERLYAGCEEINELPDSIGELSSLQRLLLYGCQNLSKVHPTIGQLSNLGHLDMGRCRLLKELPESIGQLTLLRHFNLSHCVNLNQLPGTITQLTRLNHLKLESCHNLKRLPERMGNMQGLKTFVASWSGIEQLPDSFGELIKLVHLNLFWCKNLTALPDSICKLMLLKALDLGGCHELKRLPEELGKMQSLERLHADCEQINELPDSIGQLSSLQVLNLSACRNLRYLPSSIWNLTSLSTLQFPSSYREIINLPERVKSTRLERLDLCCNIRLWLPKIQSVSSLKELSITDESQSFSTETLSLLKLSNLHSLILRNHSGCGPSFYELPLNLQQLWVYDNATLEQLPDLSRLKCLRGLVIRRCISLRSLPPLPPHFQSLKVDGCTKLQDVPDLSMLKDIEELSFVRCSNLKSISLKESSLQVCRCLLLSLC</sequence>
<reference evidence="8" key="2">
    <citation type="submission" date="2022-03" db="EMBL/GenBank/DDBJ databases">
        <title>Draft title - Genomic analysis of global carrot germplasm unveils the trajectory of domestication and the origin of high carotenoid orange carrot.</title>
        <authorList>
            <person name="Iorizzo M."/>
            <person name="Ellison S."/>
            <person name="Senalik D."/>
            <person name="Macko-Podgorni A."/>
            <person name="Grzebelus D."/>
            <person name="Bostan H."/>
            <person name="Rolling W."/>
            <person name="Curaba J."/>
            <person name="Simon P."/>
        </authorList>
    </citation>
    <scope>NUCLEOTIDE SEQUENCE</scope>
    <source>
        <tissue evidence="8">Leaf</tissue>
    </source>
</reference>
<dbReference type="InterPro" id="IPR042197">
    <property type="entry name" value="Apaf_helical"/>
</dbReference>
<evidence type="ECO:0000313" key="9">
    <source>
        <dbReference type="Proteomes" id="UP000077755"/>
    </source>
</evidence>
<keyword evidence="2" id="KW-0677">Repeat</keyword>
<keyword evidence="5" id="KW-0472">Membrane</keyword>
<dbReference type="InterPro" id="IPR032675">
    <property type="entry name" value="LRR_dom_sf"/>
</dbReference>
<dbReference type="InterPro" id="IPR058192">
    <property type="entry name" value="WHD_ROQ1-like"/>
</dbReference>
<dbReference type="Pfam" id="PF01582">
    <property type="entry name" value="TIR"/>
    <property type="match status" value="1"/>
</dbReference>
<dbReference type="Proteomes" id="UP000077755">
    <property type="component" value="Chromosome 3"/>
</dbReference>
<dbReference type="InterPro" id="IPR044974">
    <property type="entry name" value="Disease_R_plants"/>
</dbReference>
<dbReference type="InterPro" id="IPR055414">
    <property type="entry name" value="LRR_R13L4/SHOC2-like"/>
</dbReference>
<organism evidence="8 9">
    <name type="scientific">Daucus carota subsp. sativus</name>
    <name type="common">Carrot</name>
    <dbReference type="NCBI Taxonomy" id="79200"/>
    <lineage>
        <taxon>Eukaryota</taxon>
        <taxon>Viridiplantae</taxon>
        <taxon>Streptophyta</taxon>
        <taxon>Embryophyta</taxon>
        <taxon>Tracheophyta</taxon>
        <taxon>Spermatophyta</taxon>
        <taxon>Magnoliopsida</taxon>
        <taxon>eudicotyledons</taxon>
        <taxon>Gunneridae</taxon>
        <taxon>Pentapetalae</taxon>
        <taxon>asterids</taxon>
        <taxon>campanulids</taxon>
        <taxon>Apiales</taxon>
        <taxon>Apiaceae</taxon>
        <taxon>Apioideae</taxon>
        <taxon>Scandiceae</taxon>
        <taxon>Daucinae</taxon>
        <taxon>Daucus</taxon>
        <taxon>Daucus sect. Daucus</taxon>
    </lineage>
</organism>
<keyword evidence="5" id="KW-0812">Transmembrane</keyword>
<dbReference type="SMART" id="SM00255">
    <property type="entry name" value="TIR"/>
    <property type="match status" value="1"/>
</dbReference>
<dbReference type="InterPro" id="IPR027417">
    <property type="entry name" value="P-loop_NTPase"/>
</dbReference>
<feature type="domain" description="TIR" evidence="6">
    <location>
        <begin position="59"/>
        <end position="197"/>
    </location>
</feature>
<dbReference type="SMART" id="SM00382">
    <property type="entry name" value="AAA"/>
    <property type="match status" value="1"/>
</dbReference>
<evidence type="ECO:0000259" key="7">
    <source>
        <dbReference type="SMART" id="SM00382"/>
    </source>
</evidence>
<dbReference type="SUPFAM" id="SSF46785">
    <property type="entry name" value="Winged helix' DNA-binding domain"/>
    <property type="match status" value="1"/>
</dbReference>
<dbReference type="Gene3D" id="3.80.10.10">
    <property type="entry name" value="Ribonuclease Inhibitor"/>
    <property type="match status" value="4"/>
</dbReference>
<dbReference type="Pfam" id="PF23598">
    <property type="entry name" value="LRR_14"/>
    <property type="match status" value="2"/>
</dbReference>
<dbReference type="SMART" id="SM00369">
    <property type="entry name" value="LRR_TYP"/>
    <property type="match status" value="5"/>
</dbReference>
<evidence type="ECO:0000256" key="3">
    <source>
        <dbReference type="ARBA" id="ARBA00022821"/>
    </source>
</evidence>
<dbReference type="FunFam" id="3.40.50.10140:FF:000007">
    <property type="entry name" value="Disease resistance protein (TIR-NBS-LRR class)"/>
    <property type="match status" value="1"/>
</dbReference>
<dbReference type="InterPro" id="IPR036390">
    <property type="entry name" value="WH_DNA-bd_sf"/>
</dbReference>
<dbReference type="EMBL" id="CP093345">
    <property type="protein sequence ID" value="WOG90603.1"/>
    <property type="molecule type" value="Genomic_DNA"/>
</dbReference>
<keyword evidence="9" id="KW-1185">Reference proteome</keyword>
<evidence type="ECO:0000256" key="5">
    <source>
        <dbReference type="SAM" id="Phobius"/>
    </source>
</evidence>
<dbReference type="SUPFAM" id="SSF52058">
    <property type="entry name" value="L domain-like"/>
    <property type="match status" value="2"/>
</dbReference>
<keyword evidence="4" id="KW-0520">NAD</keyword>
<dbReference type="SUPFAM" id="SSF52540">
    <property type="entry name" value="P-loop containing nucleoside triphosphate hydrolases"/>
    <property type="match status" value="1"/>
</dbReference>
<dbReference type="SUPFAM" id="SSF52200">
    <property type="entry name" value="Toll/Interleukin receptor TIR domain"/>
    <property type="match status" value="1"/>
</dbReference>
<dbReference type="SUPFAM" id="SSF52047">
    <property type="entry name" value="RNI-like"/>
    <property type="match status" value="1"/>
</dbReference>
<feature type="domain" description="AAA+ ATPase" evidence="7">
    <location>
        <begin position="255"/>
        <end position="391"/>
    </location>
</feature>
<feature type="transmembrane region" description="Helical" evidence="5">
    <location>
        <begin position="7"/>
        <end position="28"/>
    </location>
</feature>
<gene>
    <name evidence="8" type="ORF">DCAR_0309847</name>
</gene>
<evidence type="ECO:0000313" key="8">
    <source>
        <dbReference type="EMBL" id="WOG90603.1"/>
    </source>
</evidence>
<evidence type="ECO:0000256" key="4">
    <source>
        <dbReference type="ARBA" id="ARBA00023027"/>
    </source>
</evidence>
<dbReference type="Pfam" id="PF00931">
    <property type="entry name" value="NB-ARC"/>
    <property type="match status" value="1"/>
</dbReference>
<name>A0AAF0WLG7_DAUCS</name>
<dbReference type="GO" id="GO:0007165">
    <property type="term" value="P:signal transduction"/>
    <property type="evidence" value="ECO:0007669"/>
    <property type="project" value="InterPro"/>
</dbReference>
<dbReference type="InterPro" id="IPR003591">
    <property type="entry name" value="Leu-rich_rpt_typical-subtyp"/>
</dbReference>
<evidence type="ECO:0000256" key="1">
    <source>
        <dbReference type="ARBA" id="ARBA00022614"/>
    </source>
</evidence>
<dbReference type="Pfam" id="PF23282">
    <property type="entry name" value="WHD_ROQ1"/>
    <property type="match status" value="1"/>
</dbReference>